<dbReference type="Proteomes" id="UP000245962">
    <property type="component" value="Unassembled WGS sequence"/>
</dbReference>
<accession>A0A2U0I5W1</accession>
<feature type="domain" description="HU" evidence="2">
    <location>
        <begin position="8"/>
        <end position="120"/>
    </location>
</feature>
<dbReference type="InterPro" id="IPR010992">
    <property type="entry name" value="IHF-like_DNA-bd_dom_sf"/>
</dbReference>
<dbReference type="InterPro" id="IPR005902">
    <property type="entry name" value="HU_DNA-bd_put"/>
</dbReference>
<dbReference type="GO" id="GO:0003677">
    <property type="term" value="F:DNA binding"/>
    <property type="evidence" value="ECO:0007669"/>
    <property type="project" value="UniProtKB-KW"/>
</dbReference>
<dbReference type="EMBL" id="QEHR01000002">
    <property type="protein sequence ID" value="PVW16454.1"/>
    <property type="molecule type" value="Genomic_DNA"/>
</dbReference>
<dbReference type="InterPro" id="IPR041607">
    <property type="entry name" value="HU-HIG"/>
</dbReference>
<keyword evidence="4" id="KW-1185">Reference proteome</keyword>
<reference evidence="3 4" key="1">
    <citation type="submission" date="2018-04" db="EMBL/GenBank/DDBJ databases">
        <title>Marixanthomonas spongiae HN-E44 sp. nov., isolated from a marine sponge.</title>
        <authorList>
            <person name="Luo L."/>
            <person name="Zhuang L."/>
        </authorList>
    </citation>
    <scope>NUCLEOTIDE SEQUENCE [LARGE SCALE GENOMIC DNA]</scope>
    <source>
        <strain evidence="3 4">HN-E44</strain>
    </source>
</reference>
<gene>
    <name evidence="3" type="ORF">DDV96_04140</name>
</gene>
<organism evidence="3 4">
    <name type="scientific">Marixanthomonas spongiae</name>
    <dbReference type="NCBI Taxonomy" id="2174845"/>
    <lineage>
        <taxon>Bacteria</taxon>
        <taxon>Pseudomonadati</taxon>
        <taxon>Bacteroidota</taxon>
        <taxon>Flavobacteriia</taxon>
        <taxon>Flavobacteriales</taxon>
        <taxon>Flavobacteriaceae</taxon>
        <taxon>Marixanthomonas</taxon>
    </lineage>
</organism>
<dbReference type="NCBIfam" id="TIGR01201">
    <property type="entry name" value="HU_rel"/>
    <property type="match status" value="1"/>
</dbReference>
<dbReference type="RefSeq" id="WP_116693468.1">
    <property type="nucleotide sequence ID" value="NZ_QEHR01000002.1"/>
</dbReference>
<evidence type="ECO:0000259" key="2">
    <source>
        <dbReference type="Pfam" id="PF18291"/>
    </source>
</evidence>
<dbReference type="OrthoDB" id="9809801at2"/>
<sequence length="127" mass="14020">MISIKAIPRGNPQDVTAPAKFYAHAIADGEVNLERLAYLVSNQCTVRESDCYAVLLALMHNVADELSQGRVVDLGALGRFQVGVRSEGKDLQEDVNTHTVKSAHLNFRPAKRLRDMLATLKYKLIDG</sequence>
<keyword evidence="1 3" id="KW-0238">DNA-binding</keyword>
<proteinExistence type="predicted"/>
<dbReference type="Gene3D" id="4.10.520.10">
    <property type="entry name" value="IHF-like DNA-binding proteins"/>
    <property type="match status" value="1"/>
</dbReference>
<dbReference type="SUPFAM" id="SSF47729">
    <property type="entry name" value="IHF-like DNA-binding proteins"/>
    <property type="match status" value="1"/>
</dbReference>
<evidence type="ECO:0000256" key="1">
    <source>
        <dbReference type="ARBA" id="ARBA00023125"/>
    </source>
</evidence>
<dbReference type="Pfam" id="PF18291">
    <property type="entry name" value="HU-HIG"/>
    <property type="match status" value="1"/>
</dbReference>
<comment type="caution">
    <text evidence="3">The sequence shown here is derived from an EMBL/GenBank/DDBJ whole genome shotgun (WGS) entry which is preliminary data.</text>
</comment>
<evidence type="ECO:0000313" key="3">
    <source>
        <dbReference type="EMBL" id="PVW16454.1"/>
    </source>
</evidence>
<dbReference type="AlphaFoldDB" id="A0A2U0I5W1"/>
<protein>
    <submittedName>
        <fullName evidence="3">DNA-binding protein</fullName>
    </submittedName>
</protein>
<evidence type="ECO:0000313" key="4">
    <source>
        <dbReference type="Proteomes" id="UP000245962"/>
    </source>
</evidence>
<name>A0A2U0I5W1_9FLAO</name>